<reference evidence="4 5" key="1">
    <citation type="submission" date="2018-06" db="EMBL/GenBank/DDBJ databases">
        <title>Genomic Encyclopedia of Archaeal and Bacterial Type Strains, Phase II (KMG-II): from individual species to whole genera.</title>
        <authorList>
            <person name="Goeker M."/>
        </authorList>
    </citation>
    <scope>NUCLEOTIDE SEQUENCE [LARGE SCALE GENOMIC DNA]</scope>
    <source>
        <strain evidence="4 5">DSM 22009</strain>
    </source>
</reference>
<evidence type="ECO:0000256" key="2">
    <source>
        <dbReference type="ARBA" id="ARBA00023315"/>
    </source>
</evidence>
<dbReference type="EMBL" id="QKZL01000002">
    <property type="protein sequence ID" value="PZX19079.1"/>
    <property type="molecule type" value="Genomic_DNA"/>
</dbReference>
<proteinExistence type="predicted"/>
<evidence type="ECO:0000256" key="1">
    <source>
        <dbReference type="ARBA" id="ARBA00022679"/>
    </source>
</evidence>
<dbReference type="Proteomes" id="UP000248916">
    <property type="component" value="Unassembled WGS sequence"/>
</dbReference>
<evidence type="ECO:0000313" key="5">
    <source>
        <dbReference type="Proteomes" id="UP000248916"/>
    </source>
</evidence>
<gene>
    <name evidence="4" type="ORF">LX81_00778</name>
</gene>
<feature type="domain" description="N-acetyltransferase" evidence="3">
    <location>
        <begin position="3"/>
        <end position="151"/>
    </location>
</feature>
<protein>
    <submittedName>
        <fullName evidence="4">Putative acetyltransferase</fullName>
    </submittedName>
</protein>
<dbReference type="PANTHER" id="PTHR43877">
    <property type="entry name" value="AMINOALKYLPHOSPHONATE N-ACETYLTRANSFERASE-RELATED-RELATED"/>
    <property type="match status" value="1"/>
</dbReference>
<evidence type="ECO:0000313" key="4">
    <source>
        <dbReference type="EMBL" id="PZX19079.1"/>
    </source>
</evidence>
<organism evidence="4 5">
    <name type="scientific">Palleronia aestuarii</name>
    <dbReference type="NCBI Taxonomy" id="568105"/>
    <lineage>
        <taxon>Bacteria</taxon>
        <taxon>Pseudomonadati</taxon>
        <taxon>Pseudomonadota</taxon>
        <taxon>Alphaproteobacteria</taxon>
        <taxon>Rhodobacterales</taxon>
        <taxon>Roseobacteraceae</taxon>
        <taxon>Palleronia</taxon>
    </lineage>
</organism>
<dbReference type="PROSITE" id="PS51186">
    <property type="entry name" value="GNAT"/>
    <property type="match status" value="1"/>
</dbReference>
<keyword evidence="5" id="KW-1185">Reference proteome</keyword>
<dbReference type="OrthoDB" id="9803233at2"/>
<accession>A0A2W7QBF5</accession>
<dbReference type="PANTHER" id="PTHR43877:SF5">
    <property type="entry name" value="BLL8307 PROTEIN"/>
    <property type="match status" value="1"/>
</dbReference>
<dbReference type="Pfam" id="PF00583">
    <property type="entry name" value="Acetyltransf_1"/>
    <property type="match status" value="1"/>
</dbReference>
<evidence type="ECO:0000259" key="3">
    <source>
        <dbReference type="PROSITE" id="PS51186"/>
    </source>
</evidence>
<comment type="caution">
    <text evidence="4">The sequence shown here is derived from an EMBL/GenBank/DDBJ whole genome shotgun (WGS) entry which is preliminary data.</text>
</comment>
<dbReference type="CDD" id="cd04301">
    <property type="entry name" value="NAT_SF"/>
    <property type="match status" value="1"/>
</dbReference>
<dbReference type="AlphaFoldDB" id="A0A2W7QBF5"/>
<dbReference type="InterPro" id="IPR050832">
    <property type="entry name" value="Bact_Acetyltransf"/>
</dbReference>
<dbReference type="InterPro" id="IPR000182">
    <property type="entry name" value="GNAT_dom"/>
</dbReference>
<dbReference type="GO" id="GO:0016747">
    <property type="term" value="F:acyltransferase activity, transferring groups other than amino-acyl groups"/>
    <property type="evidence" value="ECO:0007669"/>
    <property type="project" value="InterPro"/>
</dbReference>
<dbReference type="RefSeq" id="WP_111535950.1">
    <property type="nucleotide sequence ID" value="NZ_QKZL01000002.1"/>
</dbReference>
<dbReference type="InterPro" id="IPR016181">
    <property type="entry name" value="Acyl_CoA_acyltransferase"/>
</dbReference>
<sequence>MPLIVEEADPGAPGAAALLRMSHELMESLFPPEENHFLDIEALRAPHMRFFAARQGADVVGTIALAIRDGWGEVKSMFVADLARGTGAADALLRQVEDRAREEGLEVLRLETGDALRAARTFYARHGFREREPFGEYTANASSIFMEKSLET</sequence>
<dbReference type="SUPFAM" id="SSF55729">
    <property type="entry name" value="Acyl-CoA N-acyltransferases (Nat)"/>
    <property type="match status" value="1"/>
</dbReference>
<name>A0A2W7QBF5_9RHOB</name>
<keyword evidence="1 4" id="KW-0808">Transferase</keyword>
<dbReference type="Gene3D" id="3.40.630.30">
    <property type="match status" value="1"/>
</dbReference>
<keyword evidence="2" id="KW-0012">Acyltransferase</keyword>